<dbReference type="Proteomes" id="UP000236884">
    <property type="component" value="Chromosome"/>
</dbReference>
<sequence length="81" mass="8560">MANNARDKSSASLALDRALVDEARGLEIDVSRAAEWGIARAIAGAKTVQWKAENKKALASSNEFVEAHGLPLAGKAKTKGR</sequence>
<name>A0A0S3PVR5_9BRAD</name>
<evidence type="ECO:0000313" key="3">
    <source>
        <dbReference type="Proteomes" id="UP000236884"/>
    </source>
</evidence>
<reference evidence="2 3" key="1">
    <citation type="submission" date="2015-08" db="EMBL/GenBank/DDBJ databases">
        <title>Investigation of the bacterial diversity of lava forest soil.</title>
        <authorList>
            <person name="Lee J.S."/>
        </authorList>
    </citation>
    <scope>NUCLEOTIDE SEQUENCE [LARGE SCALE GENOMIC DNA]</scope>
    <source>
        <strain evidence="2 3">GJW-30</strain>
    </source>
</reference>
<proteinExistence type="predicted"/>
<accession>A0A0S3PVR5</accession>
<dbReference type="KEGG" id="vgo:GJW-30_1_02576"/>
<keyword evidence="1" id="KW-1277">Toxin-antitoxin system</keyword>
<dbReference type="EMBL" id="AP014946">
    <property type="protein sequence ID" value="BAT60041.1"/>
    <property type="molecule type" value="Genomic_DNA"/>
</dbReference>
<dbReference type="OrthoDB" id="7191115at2"/>
<evidence type="ECO:0000313" key="2">
    <source>
        <dbReference type="EMBL" id="BAT60041.1"/>
    </source>
</evidence>
<evidence type="ECO:0000256" key="1">
    <source>
        <dbReference type="ARBA" id="ARBA00022649"/>
    </source>
</evidence>
<gene>
    <name evidence="2" type="ORF">GJW-30_1_02576</name>
</gene>
<protein>
    <submittedName>
        <fullName evidence="2">Post-segregation antitoxin CcdA</fullName>
    </submittedName>
</protein>
<dbReference type="AlphaFoldDB" id="A0A0S3PVR5"/>
<dbReference type="RefSeq" id="WP_096355929.1">
    <property type="nucleotide sequence ID" value="NZ_AP014946.1"/>
</dbReference>
<dbReference type="InterPro" id="IPR009956">
    <property type="entry name" value="Post-segregation_anti-tox_CcdA"/>
</dbReference>
<dbReference type="Pfam" id="PF07362">
    <property type="entry name" value="CcdA"/>
    <property type="match status" value="1"/>
</dbReference>
<organism evidence="2 3">
    <name type="scientific">Variibacter gotjawalensis</name>
    <dbReference type="NCBI Taxonomy" id="1333996"/>
    <lineage>
        <taxon>Bacteria</taxon>
        <taxon>Pseudomonadati</taxon>
        <taxon>Pseudomonadota</taxon>
        <taxon>Alphaproteobacteria</taxon>
        <taxon>Hyphomicrobiales</taxon>
        <taxon>Nitrobacteraceae</taxon>
        <taxon>Variibacter</taxon>
    </lineage>
</organism>
<keyword evidence="3" id="KW-1185">Reference proteome</keyword>